<sequence>MGPNLKRTKSWKKFYFMAKIRDSKLFEQSLNLFSKGSSQNKKMKAKISPSIKLSNTTTIKYQWAGETEKSKYIKSEFFCFIKNF</sequence>
<name>A0A3M7S9B9_BRAPC</name>
<dbReference type="EMBL" id="REGN01001801">
    <property type="protein sequence ID" value="RNA32413.1"/>
    <property type="molecule type" value="Genomic_DNA"/>
</dbReference>
<protein>
    <submittedName>
        <fullName evidence="1">Uncharacterized protein</fullName>
    </submittedName>
</protein>
<evidence type="ECO:0000313" key="1">
    <source>
        <dbReference type="EMBL" id="RNA32413.1"/>
    </source>
</evidence>
<evidence type="ECO:0000313" key="2">
    <source>
        <dbReference type="Proteomes" id="UP000276133"/>
    </source>
</evidence>
<gene>
    <name evidence="1" type="ORF">BpHYR1_014204</name>
</gene>
<dbReference type="Proteomes" id="UP000276133">
    <property type="component" value="Unassembled WGS sequence"/>
</dbReference>
<comment type="caution">
    <text evidence="1">The sequence shown here is derived from an EMBL/GenBank/DDBJ whole genome shotgun (WGS) entry which is preliminary data.</text>
</comment>
<accession>A0A3M7S9B9</accession>
<organism evidence="1 2">
    <name type="scientific">Brachionus plicatilis</name>
    <name type="common">Marine rotifer</name>
    <name type="synonym">Brachionus muelleri</name>
    <dbReference type="NCBI Taxonomy" id="10195"/>
    <lineage>
        <taxon>Eukaryota</taxon>
        <taxon>Metazoa</taxon>
        <taxon>Spiralia</taxon>
        <taxon>Gnathifera</taxon>
        <taxon>Rotifera</taxon>
        <taxon>Eurotatoria</taxon>
        <taxon>Monogononta</taxon>
        <taxon>Pseudotrocha</taxon>
        <taxon>Ploima</taxon>
        <taxon>Brachionidae</taxon>
        <taxon>Brachionus</taxon>
    </lineage>
</organism>
<keyword evidence="2" id="KW-1185">Reference proteome</keyword>
<dbReference type="AlphaFoldDB" id="A0A3M7S9B9"/>
<proteinExistence type="predicted"/>
<reference evidence="1 2" key="1">
    <citation type="journal article" date="2018" name="Sci. Rep.">
        <title>Genomic signatures of local adaptation to the degree of environmental predictability in rotifers.</title>
        <authorList>
            <person name="Franch-Gras L."/>
            <person name="Hahn C."/>
            <person name="Garcia-Roger E.M."/>
            <person name="Carmona M.J."/>
            <person name="Serra M."/>
            <person name="Gomez A."/>
        </authorList>
    </citation>
    <scope>NUCLEOTIDE SEQUENCE [LARGE SCALE GENOMIC DNA]</scope>
    <source>
        <strain evidence="1">HYR1</strain>
    </source>
</reference>